<dbReference type="GO" id="GO:0051707">
    <property type="term" value="P:response to other organism"/>
    <property type="evidence" value="ECO:0007669"/>
    <property type="project" value="UniProtKB-ARBA"/>
</dbReference>
<dbReference type="PROSITE" id="PS00108">
    <property type="entry name" value="PROTEIN_KINASE_ST"/>
    <property type="match status" value="1"/>
</dbReference>
<dbReference type="EC" id="2.7.11.1" evidence="2"/>
<evidence type="ECO:0000256" key="6">
    <source>
        <dbReference type="ARBA" id="ARBA00022692"/>
    </source>
</evidence>
<evidence type="ECO:0000256" key="1">
    <source>
        <dbReference type="ARBA" id="ARBA00004479"/>
    </source>
</evidence>
<feature type="region of interest" description="Disordered" evidence="21">
    <location>
        <begin position="937"/>
        <end position="961"/>
    </location>
</feature>
<comment type="subcellular location">
    <subcellularLocation>
        <location evidence="1">Membrane</location>
        <topology evidence="1">Single-pass type I membrane protein</topology>
    </subcellularLocation>
</comment>
<dbReference type="InterPro" id="IPR000858">
    <property type="entry name" value="S_locus_glycoprot_dom"/>
</dbReference>
<comment type="catalytic activity">
    <reaction evidence="18">
        <text>L-seryl-[protein] + ATP = O-phospho-L-seryl-[protein] + ADP + H(+)</text>
        <dbReference type="Rhea" id="RHEA:17989"/>
        <dbReference type="Rhea" id="RHEA-COMP:9863"/>
        <dbReference type="Rhea" id="RHEA-COMP:11604"/>
        <dbReference type="ChEBI" id="CHEBI:15378"/>
        <dbReference type="ChEBI" id="CHEBI:29999"/>
        <dbReference type="ChEBI" id="CHEBI:30616"/>
        <dbReference type="ChEBI" id="CHEBI:83421"/>
        <dbReference type="ChEBI" id="CHEBI:456216"/>
        <dbReference type="EC" id="2.7.11.1"/>
    </reaction>
</comment>
<keyword evidence="11 20" id="KW-0067">ATP-binding</keyword>
<dbReference type="InterPro" id="IPR001480">
    <property type="entry name" value="Bulb-type_lectin_dom"/>
</dbReference>
<dbReference type="GO" id="GO:0016020">
    <property type="term" value="C:membrane"/>
    <property type="evidence" value="ECO:0007669"/>
    <property type="project" value="UniProtKB-SubCell"/>
</dbReference>
<keyword evidence="4 19" id="KW-0245">EGF-like domain</keyword>
<evidence type="ECO:0000256" key="20">
    <source>
        <dbReference type="PROSITE-ProRule" id="PRU10141"/>
    </source>
</evidence>
<feature type="region of interest" description="Disordered" evidence="21">
    <location>
        <begin position="1"/>
        <end position="50"/>
    </location>
</feature>
<dbReference type="InterPro" id="IPR000742">
    <property type="entry name" value="EGF"/>
</dbReference>
<evidence type="ECO:0000256" key="10">
    <source>
        <dbReference type="ARBA" id="ARBA00022777"/>
    </source>
</evidence>
<evidence type="ECO:0000256" key="17">
    <source>
        <dbReference type="ARBA" id="ARBA00047899"/>
    </source>
</evidence>
<dbReference type="Pfam" id="PF00069">
    <property type="entry name" value="Pkinase"/>
    <property type="match status" value="1"/>
</dbReference>
<evidence type="ECO:0000313" key="27">
    <source>
        <dbReference type="Proteomes" id="UP001497457"/>
    </source>
</evidence>
<feature type="domain" description="Protein kinase" evidence="23">
    <location>
        <begin position="670"/>
        <end position="942"/>
    </location>
</feature>
<evidence type="ECO:0000256" key="15">
    <source>
        <dbReference type="ARBA" id="ARBA00023170"/>
    </source>
</evidence>
<keyword evidence="12 22" id="KW-1133">Transmembrane helix</keyword>
<keyword evidence="3" id="KW-0723">Serine/threonine-protein kinase</keyword>
<dbReference type="InterPro" id="IPR000719">
    <property type="entry name" value="Prot_kinase_dom"/>
</dbReference>
<comment type="caution">
    <text evidence="19">Lacks conserved residue(s) required for the propagation of feature annotation.</text>
</comment>
<evidence type="ECO:0000256" key="3">
    <source>
        <dbReference type="ARBA" id="ARBA00022527"/>
    </source>
</evidence>
<keyword evidence="14" id="KW-1015">Disulfide bond</keyword>
<dbReference type="Gene3D" id="1.10.510.10">
    <property type="entry name" value="Transferase(Phosphotransferase) domain 1"/>
    <property type="match status" value="1"/>
</dbReference>
<feature type="binding site" evidence="20">
    <location>
        <position position="699"/>
    </location>
    <ligand>
        <name>ATP</name>
        <dbReference type="ChEBI" id="CHEBI:30616"/>
    </ligand>
</feature>
<dbReference type="FunFam" id="3.30.200.20:FF:000059">
    <property type="entry name" value="S-receptor-like serine/threonine-protein kinase"/>
    <property type="match status" value="1"/>
</dbReference>
<evidence type="ECO:0000256" key="7">
    <source>
        <dbReference type="ARBA" id="ARBA00022729"/>
    </source>
</evidence>
<keyword evidence="13 22" id="KW-0472">Membrane</keyword>
<keyword evidence="10" id="KW-0418">Kinase</keyword>
<evidence type="ECO:0000313" key="26">
    <source>
        <dbReference type="EMBL" id="CAL4902452.1"/>
    </source>
</evidence>
<evidence type="ECO:0000256" key="5">
    <source>
        <dbReference type="ARBA" id="ARBA00022679"/>
    </source>
</evidence>
<dbReference type="EMBL" id="OZ075121">
    <property type="protein sequence ID" value="CAL4902452.1"/>
    <property type="molecule type" value="Genomic_DNA"/>
</dbReference>
<gene>
    <name evidence="26" type="ORF">URODEC1_LOCUS9972</name>
</gene>
<evidence type="ECO:0000256" key="13">
    <source>
        <dbReference type="ARBA" id="ARBA00023136"/>
    </source>
</evidence>
<evidence type="ECO:0000256" key="11">
    <source>
        <dbReference type="ARBA" id="ARBA00022840"/>
    </source>
</evidence>
<feature type="compositionally biased region" description="Polar residues" evidence="21">
    <location>
        <begin position="950"/>
        <end position="961"/>
    </location>
</feature>
<dbReference type="PROSITE" id="PS50927">
    <property type="entry name" value="BULB_LECTIN"/>
    <property type="match status" value="1"/>
</dbReference>
<feature type="domain" description="EGF-like" evidence="24">
    <location>
        <begin position="455"/>
        <end position="493"/>
    </location>
</feature>
<comment type="catalytic activity">
    <reaction evidence="17">
        <text>L-threonyl-[protein] + ATP = O-phospho-L-threonyl-[protein] + ADP + H(+)</text>
        <dbReference type="Rhea" id="RHEA:46608"/>
        <dbReference type="Rhea" id="RHEA-COMP:11060"/>
        <dbReference type="Rhea" id="RHEA-COMP:11605"/>
        <dbReference type="ChEBI" id="CHEBI:15378"/>
        <dbReference type="ChEBI" id="CHEBI:30013"/>
        <dbReference type="ChEBI" id="CHEBI:30616"/>
        <dbReference type="ChEBI" id="CHEBI:61977"/>
        <dbReference type="ChEBI" id="CHEBI:456216"/>
        <dbReference type="EC" id="2.7.11.1"/>
    </reaction>
</comment>
<dbReference type="FunFam" id="2.90.10.10:FF:000026">
    <property type="entry name" value="Serine/threonine-protein kinase"/>
    <property type="match status" value="1"/>
</dbReference>
<dbReference type="AlphaFoldDB" id="A0ABC8W7P3"/>
<organism evidence="26 27">
    <name type="scientific">Urochloa decumbens</name>
    <dbReference type="NCBI Taxonomy" id="240449"/>
    <lineage>
        <taxon>Eukaryota</taxon>
        <taxon>Viridiplantae</taxon>
        <taxon>Streptophyta</taxon>
        <taxon>Embryophyta</taxon>
        <taxon>Tracheophyta</taxon>
        <taxon>Spermatophyta</taxon>
        <taxon>Magnoliopsida</taxon>
        <taxon>Liliopsida</taxon>
        <taxon>Poales</taxon>
        <taxon>Poaceae</taxon>
        <taxon>PACMAD clade</taxon>
        <taxon>Panicoideae</taxon>
        <taxon>Panicodae</taxon>
        <taxon>Paniceae</taxon>
        <taxon>Melinidinae</taxon>
        <taxon>Urochloa</taxon>
    </lineage>
</organism>
<dbReference type="Proteomes" id="UP001497457">
    <property type="component" value="Chromosome 11b"/>
</dbReference>
<evidence type="ECO:0000256" key="8">
    <source>
        <dbReference type="ARBA" id="ARBA00022734"/>
    </source>
</evidence>
<dbReference type="InterPro" id="IPR051343">
    <property type="entry name" value="G-type_lectin_kinases/EP1-like"/>
</dbReference>
<proteinExistence type="predicted"/>
<keyword evidence="7" id="KW-0732">Signal</keyword>
<dbReference type="InterPro" id="IPR008271">
    <property type="entry name" value="Ser/Thr_kinase_AS"/>
</dbReference>
<dbReference type="InterPro" id="IPR036426">
    <property type="entry name" value="Bulb-type_lectin_dom_sf"/>
</dbReference>
<evidence type="ECO:0000256" key="12">
    <source>
        <dbReference type="ARBA" id="ARBA00022989"/>
    </source>
</evidence>
<evidence type="ECO:0000259" key="23">
    <source>
        <dbReference type="PROSITE" id="PS50011"/>
    </source>
</evidence>
<keyword evidence="27" id="KW-1185">Reference proteome</keyword>
<dbReference type="SUPFAM" id="SSF56112">
    <property type="entry name" value="Protein kinase-like (PK-like)"/>
    <property type="match status" value="1"/>
</dbReference>
<evidence type="ECO:0000256" key="4">
    <source>
        <dbReference type="ARBA" id="ARBA00022536"/>
    </source>
</evidence>
<dbReference type="GO" id="GO:0005524">
    <property type="term" value="F:ATP binding"/>
    <property type="evidence" value="ECO:0007669"/>
    <property type="project" value="UniProtKB-UniRule"/>
</dbReference>
<dbReference type="PROSITE" id="PS50011">
    <property type="entry name" value="PROTEIN_KINASE_DOM"/>
    <property type="match status" value="1"/>
</dbReference>
<dbReference type="CDD" id="cd14066">
    <property type="entry name" value="STKc_IRAK"/>
    <property type="match status" value="1"/>
</dbReference>
<dbReference type="InterPro" id="IPR017441">
    <property type="entry name" value="Protein_kinase_ATP_BS"/>
</dbReference>
<keyword evidence="6 22" id="KW-0812">Transmembrane</keyword>
<keyword evidence="5" id="KW-0808">Transferase</keyword>
<reference evidence="26" key="1">
    <citation type="submission" date="2024-10" db="EMBL/GenBank/DDBJ databases">
        <authorList>
            <person name="Ryan C."/>
        </authorList>
    </citation>
    <scope>NUCLEOTIDE SEQUENCE [LARGE SCALE GENOMIC DNA]</scope>
</reference>
<evidence type="ECO:0000256" key="22">
    <source>
        <dbReference type="SAM" id="Phobius"/>
    </source>
</evidence>
<dbReference type="GO" id="GO:0030246">
    <property type="term" value="F:carbohydrate binding"/>
    <property type="evidence" value="ECO:0007669"/>
    <property type="project" value="UniProtKB-KW"/>
</dbReference>
<protein>
    <recommendedName>
        <fullName evidence="2">non-specific serine/threonine protein kinase</fullName>
        <ecNumber evidence="2">2.7.11.1</ecNumber>
    </recommendedName>
</protein>
<dbReference type="PANTHER" id="PTHR47976:SF82">
    <property type="entry name" value="RECEPTOR-LIKE SERINE_THREONINE-PROTEIN KINASE"/>
    <property type="match status" value="1"/>
</dbReference>
<evidence type="ECO:0000256" key="14">
    <source>
        <dbReference type="ARBA" id="ARBA00023157"/>
    </source>
</evidence>
<evidence type="ECO:0000259" key="25">
    <source>
        <dbReference type="PROSITE" id="PS50927"/>
    </source>
</evidence>
<dbReference type="GO" id="GO:0004674">
    <property type="term" value="F:protein serine/threonine kinase activity"/>
    <property type="evidence" value="ECO:0007669"/>
    <property type="project" value="UniProtKB-KW"/>
</dbReference>
<dbReference type="SMART" id="SM00220">
    <property type="entry name" value="S_TKc"/>
    <property type="match status" value="1"/>
</dbReference>
<dbReference type="PANTHER" id="PTHR47976">
    <property type="entry name" value="G-TYPE LECTIN S-RECEPTOR-LIKE SERINE/THREONINE-PROTEIN KINASE SD2-5"/>
    <property type="match status" value="1"/>
</dbReference>
<evidence type="ECO:0000256" key="19">
    <source>
        <dbReference type="PROSITE-ProRule" id="PRU00076"/>
    </source>
</evidence>
<dbReference type="InterPro" id="IPR011009">
    <property type="entry name" value="Kinase-like_dom_sf"/>
</dbReference>
<dbReference type="PROSITE" id="PS00107">
    <property type="entry name" value="PROTEIN_KINASE_ATP"/>
    <property type="match status" value="1"/>
</dbReference>
<accession>A0ABC8W7P3</accession>
<name>A0ABC8W7P3_9POAL</name>
<keyword evidence="8" id="KW-0430">Lectin</keyword>
<dbReference type="SMART" id="SM00108">
    <property type="entry name" value="B_lectin"/>
    <property type="match status" value="1"/>
</dbReference>
<dbReference type="PROSITE" id="PS50026">
    <property type="entry name" value="EGF_3"/>
    <property type="match status" value="1"/>
</dbReference>
<evidence type="ECO:0000259" key="24">
    <source>
        <dbReference type="PROSITE" id="PS50026"/>
    </source>
</evidence>
<keyword evidence="15" id="KW-0675">Receptor</keyword>
<dbReference type="Gene3D" id="2.90.10.10">
    <property type="entry name" value="Bulb-type lectin domain"/>
    <property type="match status" value="2"/>
</dbReference>
<dbReference type="Gene3D" id="3.30.200.20">
    <property type="entry name" value="Phosphorylase Kinase, domain 1"/>
    <property type="match status" value="1"/>
</dbReference>
<dbReference type="SUPFAM" id="SSF51110">
    <property type="entry name" value="alpha-D-mannose-specific plant lectins"/>
    <property type="match status" value="2"/>
</dbReference>
<evidence type="ECO:0000256" key="9">
    <source>
        <dbReference type="ARBA" id="ARBA00022741"/>
    </source>
</evidence>
<dbReference type="Pfam" id="PF00954">
    <property type="entry name" value="S_locus_glycop"/>
    <property type="match status" value="1"/>
</dbReference>
<evidence type="ECO:0000256" key="21">
    <source>
        <dbReference type="SAM" id="MobiDB-lite"/>
    </source>
</evidence>
<feature type="transmembrane region" description="Helical" evidence="22">
    <location>
        <begin position="607"/>
        <end position="631"/>
    </location>
</feature>
<evidence type="ECO:0000256" key="2">
    <source>
        <dbReference type="ARBA" id="ARBA00012513"/>
    </source>
</evidence>
<dbReference type="FunFam" id="1.10.510.10:FF:000237">
    <property type="entry name" value="G-type lectin S-receptor-like serine/threonine-protein kinase"/>
    <property type="match status" value="1"/>
</dbReference>
<evidence type="ECO:0000256" key="16">
    <source>
        <dbReference type="ARBA" id="ARBA00023180"/>
    </source>
</evidence>
<sequence length="961" mass="105615">MTGKRAREVAPGNGRSTGQSGGGSSNRGAAGDSWIDVDGGKTQIESPRTAPEGYKKTLTLLSDDGLIEAKKEKTLQKLYKNNPLLASNIAPFGFRCPFCPDRRTPGWTWTVLLDHATAYGKPGRYMYKVAGVHQALVDYMCAATSSLSTSQFILQSLKQQYSSAPPKMPPYILYLSLILFANQVIPVKAAQANETEIPLGSKIDAGGVQSWVSPSGRFAFGFYPDAEGFSIGVWLIIGESRNIVWTANRDDPPVSGGSIQLTYGGLQWIPANAGSQGKFIFATSTQLASAAMMDTGNFVLYDIKKQVLLSTFASPTDTLLPGQNLLPGNQLFSSVSGTNHAAGKYRLSNQLDGNLVMYPIDAIDPDSSYWNTGTFGNNYLLTIYLDPNGTLWMFDRNASYTKVLFLTNQSSKASSDTETYFRLTLDADGILRLYSHVFFRQGRTSMTEIVWLQPGSDRCDVKGVCGPNSFCRLSSDGKSSCSCLPGFEFLSANQSMQGCWRVQSGGCKGNSSNDGIRLRATMVELKNTSWSDKAYAVPPPTTSIEACKDLCLSDCACEIARFDSYCSKQMLPMRYGKMVPGSNTTLFVKVYTYESEDSIRKTRSGPFAILISGAALAVFSLLVLLASMLLCKHRLSSRYMRAPQQQDSEFDDESIAIRSYSFLDLELSTDGFAEELGRGAYGTVFKGVLTNGNKDIAVKRLERMAENGEREFQREVRAIARTHHRNLVRLLGFCNEGMRRLLVYEYVPNGSLADLLFRSDAVPSWSNRVAIVLDVARGLQYLHEEIDGPIIHCDIKPENILIDSRGVAKIADFGLAKLLIGNQTQTFTGVRGTRGYLAPEWSKNTAITVKVDVYSYGVMLLETISCKKSMELKLAGEECNISEWAYEYVISGNLKKVASGDCVDEAELERMVRIGIWCTQNQPVTRPAMKSVIQMMEGSTEVRRPPPPASFSQSLMRSGSS</sequence>
<evidence type="ECO:0000256" key="18">
    <source>
        <dbReference type="ARBA" id="ARBA00048679"/>
    </source>
</evidence>
<keyword evidence="9 20" id="KW-0547">Nucleotide-binding</keyword>
<keyword evidence="16" id="KW-0325">Glycoprotein</keyword>
<feature type="domain" description="Bulb-type lectin" evidence="25">
    <location>
        <begin position="196"/>
        <end position="313"/>
    </location>
</feature>